<organism evidence="2 3">
    <name type="scientific">Meripilus lineatus</name>
    <dbReference type="NCBI Taxonomy" id="2056292"/>
    <lineage>
        <taxon>Eukaryota</taxon>
        <taxon>Fungi</taxon>
        <taxon>Dikarya</taxon>
        <taxon>Basidiomycota</taxon>
        <taxon>Agaricomycotina</taxon>
        <taxon>Agaricomycetes</taxon>
        <taxon>Polyporales</taxon>
        <taxon>Meripilaceae</taxon>
        <taxon>Meripilus</taxon>
    </lineage>
</organism>
<feature type="compositionally biased region" description="Pro residues" evidence="1">
    <location>
        <begin position="95"/>
        <end position="115"/>
    </location>
</feature>
<accession>A0AAD5YDK3</accession>
<comment type="caution">
    <text evidence="2">The sequence shown here is derived from an EMBL/GenBank/DDBJ whole genome shotgun (WGS) entry which is preliminary data.</text>
</comment>
<evidence type="ECO:0000313" key="2">
    <source>
        <dbReference type="EMBL" id="KAJ3479711.1"/>
    </source>
</evidence>
<name>A0AAD5YDK3_9APHY</name>
<gene>
    <name evidence="2" type="ORF">NLI96_g8870</name>
</gene>
<dbReference type="Proteomes" id="UP001212997">
    <property type="component" value="Unassembled WGS sequence"/>
</dbReference>
<sequence length="541" mass="61520">MQTPKLPIEVCERIIDCLAIFDHNSTIPDYNNALRSNPTLYSCALVCRDWTYRSQHHLFRQPVLLFTAHQAYAFLDVVTRHPHRARLVRHLTISPEPPPSPPSTPKPVSPPPRPPDLQETASSLVPTLPLDLPTPSASPIKTSSSPHPPQLPSQSDDQQSNVGQTSSQSESGDSDYPSTPTSLKPNIPLQDQTQDNAEEIYIPPCYYNWIYKLLIRLPPLLKNLSALVLDRLPTLHPRFIRLVSCFKTVKALSLWDSSAQSFNEIIQLINRLPQLTFLGINDIEWVRPARFFPSQRLRLEQLVCSVGSDGMMADMLDWLGSLQHLSGLRYVYLFDLESSAMSKTHHILHRCTHSLRFLSLSSDSKNIYESLSLSSHLQLEYLRIWVSTSPFPNHAALFSSCISKLLSPSLVCLSIGKFENLDPESFAALQSSWKDVDDALSDPKFNRLMYFVMNLNPGDKTTLDRKTLRATFNKIFPKSYQRGILWVAKYFDGYEQRGEHFPELNADLCLLICGAAYHICECDDRDDDFNISQFEMSYLRL</sequence>
<reference evidence="2" key="1">
    <citation type="submission" date="2022-07" db="EMBL/GenBank/DDBJ databases">
        <title>Genome Sequence of Physisporinus lineatus.</title>
        <authorList>
            <person name="Buettner E."/>
        </authorList>
    </citation>
    <scope>NUCLEOTIDE SEQUENCE</scope>
    <source>
        <strain evidence="2">VT162</strain>
    </source>
</reference>
<feature type="region of interest" description="Disordered" evidence="1">
    <location>
        <begin position="91"/>
        <end position="189"/>
    </location>
</feature>
<keyword evidence="3" id="KW-1185">Reference proteome</keyword>
<evidence type="ECO:0008006" key="4">
    <source>
        <dbReference type="Google" id="ProtNLM"/>
    </source>
</evidence>
<evidence type="ECO:0000313" key="3">
    <source>
        <dbReference type="Proteomes" id="UP001212997"/>
    </source>
</evidence>
<protein>
    <recommendedName>
        <fullName evidence="4">F-box domain-containing protein</fullName>
    </recommendedName>
</protein>
<feature type="compositionally biased region" description="Low complexity" evidence="1">
    <location>
        <begin position="122"/>
        <end position="145"/>
    </location>
</feature>
<dbReference type="AlphaFoldDB" id="A0AAD5YDK3"/>
<evidence type="ECO:0000256" key="1">
    <source>
        <dbReference type="SAM" id="MobiDB-lite"/>
    </source>
</evidence>
<feature type="compositionally biased region" description="Polar residues" evidence="1">
    <location>
        <begin position="161"/>
        <end position="189"/>
    </location>
</feature>
<dbReference type="Gene3D" id="3.80.10.10">
    <property type="entry name" value="Ribonuclease Inhibitor"/>
    <property type="match status" value="1"/>
</dbReference>
<dbReference type="EMBL" id="JANAWD010000421">
    <property type="protein sequence ID" value="KAJ3479711.1"/>
    <property type="molecule type" value="Genomic_DNA"/>
</dbReference>
<proteinExistence type="predicted"/>
<dbReference type="InterPro" id="IPR032675">
    <property type="entry name" value="LRR_dom_sf"/>
</dbReference>
<dbReference type="SUPFAM" id="SSF52047">
    <property type="entry name" value="RNI-like"/>
    <property type="match status" value="1"/>
</dbReference>